<sequence length="260" mass="29758">LTWADKGSRIVAGKSDCSGWSKRNEITVEYNDTAYNNEYLLEKWLTNEFFPLIVGQEYLLVIDVTTFHKTPTIIAYLCNNYITPSLIPPSTTSLLQPLDTTVNKPFKQWLAEATDDYVYQLEQSTQASSSQPLIWLTSVKRIIVTYTVVTAARRLASAEKAEMVRQFFLQCGISDWPDGSDISKIRVKDIPIETVLWDRWDTFNVEKRIKEELANDPEILEDADRDNTEYISTAEDVQQPIGNNLLAPVDLTRLARPWDL</sequence>
<keyword evidence="3" id="KW-1185">Reference proteome</keyword>
<reference evidence="2 3" key="1">
    <citation type="submission" date="2015-06" db="EMBL/GenBank/DDBJ databases">
        <title>Survival trade-offs in plant roots during colonization by closely related pathogenic and mutualistic fungi.</title>
        <authorList>
            <person name="Hacquard S."/>
            <person name="Kracher B."/>
            <person name="Hiruma K."/>
            <person name="Weinman A."/>
            <person name="Muench P."/>
            <person name="Garrido Oter R."/>
            <person name="Ver Loren van Themaat E."/>
            <person name="Dallerey J.-F."/>
            <person name="Damm U."/>
            <person name="Henrissat B."/>
            <person name="Lespinet O."/>
            <person name="Thon M."/>
            <person name="Kemen E."/>
            <person name="McHardy A.C."/>
            <person name="Schulze-Lefert P."/>
            <person name="O'Connell R.J."/>
        </authorList>
    </citation>
    <scope>NUCLEOTIDE SEQUENCE [LARGE SCALE GENOMIC DNA]</scope>
    <source>
        <strain evidence="2 3">MAFF 238704</strain>
    </source>
</reference>
<accession>A0A167D271</accession>
<feature type="non-terminal residue" evidence="2">
    <location>
        <position position="1"/>
    </location>
</feature>
<feature type="non-terminal residue" evidence="2">
    <location>
        <position position="260"/>
    </location>
</feature>
<dbReference type="Pfam" id="PF03184">
    <property type="entry name" value="DDE_1"/>
    <property type="match status" value="1"/>
</dbReference>
<gene>
    <name evidence="2" type="ORF">CI238_12637</name>
</gene>
<dbReference type="GO" id="GO:0003676">
    <property type="term" value="F:nucleic acid binding"/>
    <property type="evidence" value="ECO:0007669"/>
    <property type="project" value="InterPro"/>
</dbReference>
<proteinExistence type="predicted"/>
<feature type="domain" description="DDE-1" evidence="1">
    <location>
        <begin position="21"/>
        <end position="128"/>
    </location>
</feature>
<comment type="caution">
    <text evidence="2">The sequence shown here is derived from an EMBL/GenBank/DDBJ whole genome shotgun (WGS) entry which is preliminary data.</text>
</comment>
<evidence type="ECO:0000259" key="1">
    <source>
        <dbReference type="Pfam" id="PF03184"/>
    </source>
</evidence>
<dbReference type="InterPro" id="IPR004875">
    <property type="entry name" value="DDE_SF_endonuclease_dom"/>
</dbReference>
<dbReference type="AlphaFoldDB" id="A0A167D271"/>
<organism evidence="2 3">
    <name type="scientific">Colletotrichum incanum</name>
    <name type="common">Soybean anthracnose fungus</name>
    <dbReference type="NCBI Taxonomy" id="1573173"/>
    <lineage>
        <taxon>Eukaryota</taxon>
        <taxon>Fungi</taxon>
        <taxon>Dikarya</taxon>
        <taxon>Ascomycota</taxon>
        <taxon>Pezizomycotina</taxon>
        <taxon>Sordariomycetes</taxon>
        <taxon>Hypocreomycetidae</taxon>
        <taxon>Glomerellales</taxon>
        <taxon>Glomerellaceae</taxon>
        <taxon>Colletotrichum</taxon>
        <taxon>Colletotrichum spaethianum species complex</taxon>
    </lineage>
</organism>
<evidence type="ECO:0000313" key="3">
    <source>
        <dbReference type="Proteomes" id="UP000076584"/>
    </source>
</evidence>
<name>A0A167D271_COLIC</name>
<dbReference type="EMBL" id="LFIW01001159">
    <property type="protein sequence ID" value="KZL83329.1"/>
    <property type="molecule type" value="Genomic_DNA"/>
</dbReference>
<dbReference type="Proteomes" id="UP000076584">
    <property type="component" value="Unassembled WGS sequence"/>
</dbReference>
<evidence type="ECO:0000313" key="2">
    <source>
        <dbReference type="EMBL" id="KZL83329.1"/>
    </source>
</evidence>
<protein>
    <submittedName>
        <fullName evidence="2">Pogo transposable element with krab domain-like</fullName>
    </submittedName>
</protein>